<dbReference type="PANTHER" id="PTHR43142">
    <property type="entry name" value="CARBOXYLIC ESTER HYDROLASE"/>
    <property type="match status" value="1"/>
</dbReference>
<dbReference type="Gene3D" id="3.40.50.1820">
    <property type="entry name" value="alpha/beta hydrolase"/>
    <property type="match status" value="1"/>
</dbReference>
<dbReference type="InterPro" id="IPR029058">
    <property type="entry name" value="AB_hydrolase_fold"/>
</dbReference>
<dbReference type="Proteomes" id="UP001271007">
    <property type="component" value="Unassembled WGS sequence"/>
</dbReference>
<protein>
    <recommendedName>
        <fullName evidence="3">Carboxylic ester hydrolase</fullName>
        <ecNumber evidence="3">3.1.1.-</ecNumber>
    </recommendedName>
</protein>
<dbReference type="GO" id="GO:0016787">
    <property type="term" value="F:hydrolase activity"/>
    <property type="evidence" value="ECO:0007669"/>
    <property type="project" value="UniProtKB-KW"/>
</dbReference>
<sequence length="685" mass="72475">MFSFLVAATALVATHASAQSTQAVKASNAGTSLTFIYQNNLNATDDVNHRGAILLDPITAAEGKAACAALGETLLPASTINSHKADFVNSLAYLEFADLAKDGQQFYILNGVVTVTESPAALKVSKNNQGTGGLPVLCSQSSNQNGASNAQASSANQITIKSTGGTYPGRFEYSTVYDKTGQVITATTYGSNCAQQYDGTSAESCLFMNIQTPFIPKAGSKKNLRPVLMSIYSGGFTGGNSGPNSGLDTGNLASREDIVGVHFNYRLSTLGFLAIPGTKYKGNYGISDQVTALRWVQKNIAQFGGDPNQITIIGESAGAGSVRALLGSPPVISEGLIDGAVAQSNLGGGVTLGLDGDYGTTYSSYLTLQQSYAQAGQQIFEGVGCNQTSLQAQIRCLKKAPWQDIQSLPTVARYVVQDGYYVNTEQLDVVNTNGSTADIPVIFGTTADDGASFSNFPPATIKNEAQGIAASLGISQEYARLIIKSGLFPYYDTGNLTLDTFNVSQRVATDKTFRCIDEATVYAGATSGAFEKAYYYTVTRTYEGYDPNGLGATGLSQGPISPAYPNGNPKEPYFRLHGADLGFTYGNQNPLRDANDLKASQLISGYFAQFAKTGDPNPSLECLQVRGYTNTTQGVKVSGPWSEVSSKTGSTKNLDWPAPTVEFPDLPQCAFLNYSIGYYLDSNRG</sequence>
<gene>
    <name evidence="5" type="ORF">LTR09_010504</name>
</gene>
<feature type="chain" id="PRO_5042317678" description="Carboxylic ester hydrolase" evidence="3">
    <location>
        <begin position="19"/>
        <end position="685"/>
    </location>
</feature>
<keyword evidence="3" id="KW-0732">Signal</keyword>
<dbReference type="AlphaFoldDB" id="A0AAJ0G519"/>
<dbReference type="SUPFAM" id="SSF53474">
    <property type="entry name" value="alpha/beta-Hydrolases"/>
    <property type="match status" value="1"/>
</dbReference>
<dbReference type="EC" id="3.1.1.-" evidence="3"/>
<keyword evidence="2 3" id="KW-0378">Hydrolase</keyword>
<dbReference type="EMBL" id="JAWDJX010000052">
    <property type="protein sequence ID" value="KAK3048165.1"/>
    <property type="molecule type" value="Genomic_DNA"/>
</dbReference>
<dbReference type="PANTHER" id="PTHR43142:SF3">
    <property type="entry name" value="PUTATIVE (AFU_ORTHOLOGUE AFUA_3G09070)-RELATED"/>
    <property type="match status" value="1"/>
</dbReference>
<dbReference type="InterPro" id="IPR019826">
    <property type="entry name" value="Carboxylesterase_B_AS"/>
</dbReference>
<comment type="caution">
    <text evidence="5">The sequence shown here is derived from an EMBL/GenBank/DDBJ whole genome shotgun (WGS) entry which is preliminary data.</text>
</comment>
<evidence type="ECO:0000256" key="2">
    <source>
        <dbReference type="ARBA" id="ARBA00022801"/>
    </source>
</evidence>
<proteinExistence type="inferred from homology"/>
<dbReference type="InterPro" id="IPR002018">
    <property type="entry name" value="CarbesteraseB"/>
</dbReference>
<comment type="similarity">
    <text evidence="1 3">Belongs to the type-B carboxylesterase/lipase family.</text>
</comment>
<evidence type="ECO:0000313" key="6">
    <source>
        <dbReference type="Proteomes" id="UP001271007"/>
    </source>
</evidence>
<name>A0AAJ0G519_9PEZI</name>
<evidence type="ECO:0000313" key="5">
    <source>
        <dbReference type="EMBL" id="KAK3048165.1"/>
    </source>
</evidence>
<keyword evidence="6" id="KW-1185">Reference proteome</keyword>
<evidence type="ECO:0000256" key="1">
    <source>
        <dbReference type="ARBA" id="ARBA00005964"/>
    </source>
</evidence>
<evidence type="ECO:0000256" key="3">
    <source>
        <dbReference type="RuleBase" id="RU361235"/>
    </source>
</evidence>
<feature type="signal peptide" evidence="3">
    <location>
        <begin position="1"/>
        <end position="18"/>
    </location>
</feature>
<organism evidence="5 6">
    <name type="scientific">Extremus antarcticus</name>
    <dbReference type="NCBI Taxonomy" id="702011"/>
    <lineage>
        <taxon>Eukaryota</taxon>
        <taxon>Fungi</taxon>
        <taxon>Dikarya</taxon>
        <taxon>Ascomycota</taxon>
        <taxon>Pezizomycotina</taxon>
        <taxon>Dothideomycetes</taxon>
        <taxon>Dothideomycetidae</taxon>
        <taxon>Mycosphaerellales</taxon>
        <taxon>Extremaceae</taxon>
        <taxon>Extremus</taxon>
    </lineage>
</organism>
<feature type="domain" description="Carboxylesterase type B" evidence="4">
    <location>
        <begin position="170"/>
        <end position="648"/>
    </location>
</feature>
<reference evidence="5" key="1">
    <citation type="submission" date="2023-04" db="EMBL/GenBank/DDBJ databases">
        <title>Black Yeasts Isolated from many extreme environments.</title>
        <authorList>
            <person name="Coleine C."/>
            <person name="Stajich J.E."/>
            <person name="Selbmann L."/>
        </authorList>
    </citation>
    <scope>NUCLEOTIDE SEQUENCE</scope>
    <source>
        <strain evidence="5">CCFEE 5312</strain>
    </source>
</reference>
<accession>A0AAJ0G519</accession>
<dbReference type="Pfam" id="PF00135">
    <property type="entry name" value="COesterase"/>
    <property type="match status" value="1"/>
</dbReference>
<dbReference type="PROSITE" id="PS00122">
    <property type="entry name" value="CARBOXYLESTERASE_B_1"/>
    <property type="match status" value="1"/>
</dbReference>
<evidence type="ECO:0000259" key="4">
    <source>
        <dbReference type="Pfam" id="PF00135"/>
    </source>
</evidence>